<dbReference type="InParanoid" id="B7G1U0"/>
<dbReference type="Gene3D" id="1.20.140.150">
    <property type="match status" value="1"/>
</dbReference>
<reference evidence="4" key="2">
    <citation type="submission" date="2008-08" db="EMBL/GenBank/DDBJ databases">
        <authorList>
            <consortium name="Diatom Consortium"/>
            <person name="Grigoriev I."/>
            <person name="Grimwood J."/>
            <person name="Kuo A."/>
            <person name="Otillar R.P."/>
            <person name="Salamov A."/>
            <person name="Detter J.C."/>
            <person name="Lindquist E."/>
            <person name="Shapiro H."/>
            <person name="Lucas S."/>
            <person name="Glavina del Rio T."/>
            <person name="Pitluck S."/>
            <person name="Rokhsar D."/>
            <person name="Bowler C."/>
        </authorList>
    </citation>
    <scope>GENOME REANNOTATION</scope>
    <source>
        <strain evidence="4">CCAP 1055/1</strain>
    </source>
</reference>
<accession>B7G1U0</accession>
<protein>
    <recommendedName>
        <fullName evidence="5">Transmembrane protein</fullName>
    </recommendedName>
</protein>
<proteinExistence type="predicted"/>
<feature type="transmembrane region" description="Helical" evidence="2">
    <location>
        <begin position="214"/>
        <end position="233"/>
    </location>
</feature>
<evidence type="ECO:0000313" key="3">
    <source>
        <dbReference type="EMBL" id="EEC47564.1"/>
    </source>
</evidence>
<keyword evidence="2" id="KW-1133">Transmembrane helix</keyword>
<gene>
    <name evidence="3" type="ORF">PHATRDRAFT_46603</name>
</gene>
<name>B7G1U0_PHATC</name>
<dbReference type="AlphaFoldDB" id="B7G1U0"/>
<dbReference type="OrthoDB" id="55052at2759"/>
<dbReference type="HOGENOM" id="CLU_087137_0_0_1"/>
<feature type="transmembrane region" description="Helical" evidence="2">
    <location>
        <begin position="37"/>
        <end position="60"/>
    </location>
</feature>
<feature type="transmembrane region" description="Helical" evidence="2">
    <location>
        <begin position="123"/>
        <end position="145"/>
    </location>
</feature>
<keyword evidence="2" id="KW-0812">Transmembrane</keyword>
<evidence type="ECO:0000256" key="2">
    <source>
        <dbReference type="SAM" id="Phobius"/>
    </source>
</evidence>
<evidence type="ECO:0008006" key="5">
    <source>
        <dbReference type="Google" id="ProtNLM"/>
    </source>
</evidence>
<evidence type="ECO:0000256" key="1">
    <source>
        <dbReference type="SAM" id="MobiDB-lite"/>
    </source>
</evidence>
<dbReference type="GeneID" id="7201871"/>
<feature type="compositionally biased region" description="Polar residues" evidence="1">
    <location>
        <begin position="243"/>
        <end position="254"/>
    </location>
</feature>
<feature type="transmembrane region" description="Helical" evidence="2">
    <location>
        <begin position="157"/>
        <end position="179"/>
    </location>
</feature>
<dbReference type="EMBL" id="CM000613">
    <property type="protein sequence ID" value="EEC47564.1"/>
    <property type="molecule type" value="Genomic_DNA"/>
</dbReference>
<sequence>MVCEAAQIHQVEGSHNLDFRKTHWFSFCDILLLQIKCLALVVNALLAVFALITATLASFWCETIKFIPSSRRRLSIPSLHFGLWSVRSTTIDNLGIAGNVRIVVRNTCVSYPSLLNIDSSWKAARAFSVVALILGCVVTLTLVVLSCISSDFTKRSWSLLVVLCLVILPLFQGLTFLILQSNACRDNAVVTSIGILQGVSSYSDECDWDAGSSANVAAVVLWFAAGMVMLTLGPPERDERSSSRTQEVKNNNTGAAAMTEADGAIGGSEIPNLNV</sequence>
<evidence type="ECO:0000313" key="4">
    <source>
        <dbReference type="Proteomes" id="UP000000759"/>
    </source>
</evidence>
<feature type="region of interest" description="Disordered" evidence="1">
    <location>
        <begin position="235"/>
        <end position="255"/>
    </location>
</feature>
<dbReference type="eggNOG" id="ENOG502SU2E">
    <property type="taxonomic scope" value="Eukaryota"/>
</dbReference>
<dbReference type="KEGG" id="pti:PHATRDRAFT_46603"/>
<reference evidence="3 4" key="1">
    <citation type="journal article" date="2008" name="Nature">
        <title>The Phaeodactylum genome reveals the evolutionary history of diatom genomes.</title>
        <authorList>
            <person name="Bowler C."/>
            <person name="Allen A.E."/>
            <person name="Badger J.H."/>
            <person name="Grimwood J."/>
            <person name="Jabbari K."/>
            <person name="Kuo A."/>
            <person name="Maheswari U."/>
            <person name="Martens C."/>
            <person name="Maumus F."/>
            <person name="Otillar R.P."/>
            <person name="Rayko E."/>
            <person name="Salamov A."/>
            <person name="Vandepoele K."/>
            <person name="Beszteri B."/>
            <person name="Gruber A."/>
            <person name="Heijde M."/>
            <person name="Katinka M."/>
            <person name="Mock T."/>
            <person name="Valentin K."/>
            <person name="Verret F."/>
            <person name="Berges J.A."/>
            <person name="Brownlee C."/>
            <person name="Cadoret J.P."/>
            <person name="Chiovitti A."/>
            <person name="Choi C.J."/>
            <person name="Coesel S."/>
            <person name="De Martino A."/>
            <person name="Detter J.C."/>
            <person name="Durkin C."/>
            <person name="Falciatore A."/>
            <person name="Fournet J."/>
            <person name="Haruta M."/>
            <person name="Huysman M.J."/>
            <person name="Jenkins B.D."/>
            <person name="Jiroutova K."/>
            <person name="Jorgensen R.E."/>
            <person name="Joubert Y."/>
            <person name="Kaplan A."/>
            <person name="Kroger N."/>
            <person name="Kroth P.G."/>
            <person name="La Roche J."/>
            <person name="Lindquist E."/>
            <person name="Lommer M."/>
            <person name="Martin-Jezequel V."/>
            <person name="Lopez P.J."/>
            <person name="Lucas S."/>
            <person name="Mangogna M."/>
            <person name="McGinnis K."/>
            <person name="Medlin L.K."/>
            <person name="Montsant A."/>
            <person name="Oudot-Le Secq M.P."/>
            <person name="Napoli C."/>
            <person name="Obornik M."/>
            <person name="Parker M.S."/>
            <person name="Petit J.L."/>
            <person name="Porcel B.M."/>
            <person name="Poulsen N."/>
            <person name="Robison M."/>
            <person name="Rychlewski L."/>
            <person name="Rynearson T.A."/>
            <person name="Schmutz J."/>
            <person name="Shapiro H."/>
            <person name="Siaut M."/>
            <person name="Stanley M."/>
            <person name="Sussman M.R."/>
            <person name="Taylor A.R."/>
            <person name="Vardi A."/>
            <person name="von Dassow P."/>
            <person name="Vyverman W."/>
            <person name="Willis A."/>
            <person name="Wyrwicz L.S."/>
            <person name="Rokhsar D.S."/>
            <person name="Weissenbach J."/>
            <person name="Armbrust E.V."/>
            <person name="Green B.R."/>
            <person name="Van de Peer Y."/>
            <person name="Grigoriev I.V."/>
        </authorList>
    </citation>
    <scope>NUCLEOTIDE SEQUENCE [LARGE SCALE GENOMIC DNA]</scope>
    <source>
        <strain evidence="3 4">CCAP 1055/1</strain>
    </source>
</reference>
<dbReference type="PaxDb" id="2850-Phatr46603"/>
<dbReference type="RefSeq" id="XP_002180912.1">
    <property type="nucleotide sequence ID" value="XM_002180876.1"/>
</dbReference>
<organism evidence="3 4">
    <name type="scientific">Phaeodactylum tricornutum (strain CCAP 1055/1)</name>
    <dbReference type="NCBI Taxonomy" id="556484"/>
    <lineage>
        <taxon>Eukaryota</taxon>
        <taxon>Sar</taxon>
        <taxon>Stramenopiles</taxon>
        <taxon>Ochrophyta</taxon>
        <taxon>Bacillariophyta</taxon>
        <taxon>Bacillariophyceae</taxon>
        <taxon>Bacillariophycidae</taxon>
        <taxon>Naviculales</taxon>
        <taxon>Phaeodactylaceae</taxon>
        <taxon>Phaeodactylum</taxon>
    </lineage>
</organism>
<keyword evidence="2" id="KW-0472">Membrane</keyword>
<dbReference type="Proteomes" id="UP000000759">
    <property type="component" value="Chromosome 10"/>
</dbReference>
<keyword evidence="4" id="KW-1185">Reference proteome</keyword>